<evidence type="ECO:0000313" key="2">
    <source>
        <dbReference type="EMBL" id="KAL3669044.1"/>
    </source>
</evidence>
<gene>
    <name evidence="2" type="ORF">V7S43_005428</name>
</gene>
<comment type="caution">
    <text evidence="2">The sequence shown here is derived from an EMBL/GenBank/DDBJ whole genome shotgun (WGS) entry which is preliminary data.</text>
</comment>
<feature type="region of interest" description="Disordered" evidence="1">
    <location>
        <begin position="256"/>
        <end position="277"/>
    </location>
</feature>
<dbReference type="EMBL" id="JBIMZQ010000009">
    <property type="protein sequence ID" value="KAL3669044.1"/>
    <property type="molecule type" value="Genomic_DNA"/>
</dbReference>
<accession>A0ABD3FRX0</accession>
<feature type="region of interest" description="Disordered" evidence="1">
    <location>
        <begin position="194"/>
        <end position="241"/>
    </location>
</feature>
<dbReference type="AlphaFoldDB" id="A0ABD3FRX0"/>
<evidence type="ECO:0000313" key="3">
    <source>
        <dbReference type="Proteomes" id="UP001632037"/>
    </source>
</evidence>
<proteinExistence type="predicted"/>
<organism evidence="2 3">
    <name type="scientific">Phytophthora oleae</name>
    <dbReference type="NCBI Taxonomy" id="2107226"/>
    <lineage>
        <taxon>Eukaryota</taxon>
        <taxon>Sar</taxon>
        <taxon>Stramenopiles</taxon>
        <taxon>Oomycota</taxon>
        <taxon>Peronosporomycetes</taxon>
        <taxon>Peronosporales</taxon>
        <taxon>Peronosporaceae</taxon>
        <taxon>Phytophthora</taxon>
    </lineage>
</organism>
<name>A0ABD3FRX0_9STRA</name>
<reference evidence="2 3" key="1">
    <citation type="submission" date="2024-09" db="EMBL/GenBank/DDBJ databases">
        <title>Genome sequencing and assembly of Phytophthora oleae, isolate VK10A, causative agent of rot of olive drupes.</title>
        <authorList>
            <person name="Conti Taguali S."/>
            <person name="Riolo M."/>
            <person name="La Spada F."/>
            <person name="Cacciola S.O."/>
            <person name="Dionisio G."/>
        </authorList>
    </citation>
    <scope>NUCLEOTIDE SEQUENCE [LARGE SCALE GENOMIC DNA]</scope>
    <source>
        <strain evidence="2 3">VK10A</strain>
    </source>
</reference>
<sequence>MDFMIPARVQMDLAEDLWVTRGERWVTTVVNGPGRIRYLEITNLSKKVLRLNRRTQISMVLDGDPKSRRDPTNAYPGILDTPAGIWSGRISLLKPLWRFAILSRRSPQVQLNWRWNVPRIPPRYLRRGQIQSSDEQPRSAALLEMKGAWVDLGEGGDFRPSRDLEDKVCSVGKKPAILVTLNLDTQEDRGRVGTDIRFPRTDMGGGLPQYSGDLNSRSPDSTHSVEEPEAGEIRAARADQDPDPVATLDESVCVSTNDRATLPPPGIQRRRTCTTGQGPRLNAEYPIQDHQRSCVECYAWIPIDVTGLHDGMCHTWIHLMFGT</sequence>
<feature type="compositionally biased region" description="Basic and acidic residues" evidence="1">
    <location>
        <begin position="223"/>
        <end position="240"/>
    </location>
</feature>
<keyword evidence="3" id="KW-1185">Reference proteome</keyword>
<protein>
    <submittedName>
        <fullName evidence="2">Uncharacterized protein</fullName>
    </submittedName>
</protein>
<feature type="compositionally biased region" description="Polar residues" evidence="1">
    <location>
        <begin position="212"/>
        <end position="222"/>
    </location>
</feature>
<evidence type="ECO:0000256" key="1">
    <source>
        <dbReference type="SAM" id="MobiDB-lite"/>
    </source>
</evidence>
<dbReference type="Proteomes" id="UP001632037">
    <property type="component" value="Unassembled WGS sequence"/>
</dbReference>